<dbReference type="EMBL" id="CP000083">
    <property type="protein sequence ID" value="AAZ25373.1"/>
    <property type="molecule type" value="Genomic_DNA"/>
</dbReference>
<proteinExistence type="predicted"/>
<reference evidence="1" key="1">
    <citation type="journal article" date="2005" name="Proc. Natl. Acad. Sci. U.S.A.">
        <title>The psychrophilic lifestyle as revealed by the genome sequence of Colwellia psychrerythraea 34H through genomic and proteomic analyses.</title>
        <authorList>
            <person name="Methe B.A."/>
            <person name="Nelson K.E."/>
            <person name="Deming J.W."/>
            <person name="Momen B."/>
            <person name="Melamud E."/>
            <person name="Zhang X."/>
            <person name="Moult J."/>
            <person name="Madupu R."/>
            <person name="Nelson W.C."/>
            <person name="Dodson R.J."/>
            <person name="Brinkac L.M."/>
            <person name="Daugherty S.C."/>
            <person name="Durkin A.S."/>
            <person name="DeBoy R.T."/>
            <person name="Kolonay J.F."/>
            <person name="Sullivan S.A."/>
            <person name="Zhou L."/>
            <person name="Davidsen T.M."/>
            <person name="Wu M."/>
            <person name="Huston A.L."/>
            <person name="Lewis M."/>
            <person name="Weaver B."/>
            <person name="Weidman J.F."/>
            <person name="Khouri H."/>
            <person name="Utterback T.R."/>
            <person name="Feldblyum T.V."/>
            <person name="Fraser C.M."/>
        </authorList>
    </citation>
    <scope>NUCLEOTIDE SEQUENCE [LARGE SCALE GENOMIC DNA]</scope>
    <source>
        <strain evidence="1">34H</strain>
    </source>
</reference>
<dbReference type="AlphaFoldDB" id="Q486Z8"/>
<evidence type="ECO:0000313" key="1">
    <source>
        <dbReference type="EMBL" id="AAZ25373.1"/>
    </source>
</evidence>
<dbReference type="KEGG" id="cps:CPS_1124"/>
<organism evidence="1 2">
    <name type="scientific">Colwellia psychrerythraea (strain 34H / ATCC BAA-681)</name>
    <name type="common">Vibrio psychroerythus</name>
    <dbReference type="NCBI Taxonomy" id="167879"/>
    <lineage>
        <taxon>Bacteria</taxon>
        <taxon>Pseudomonadati</taxon>
        <taxon>Pseudomonadota</taxon>
        <taxon>Gammaproteobacteria</taxon>
        <taxon>Alteromonadales</taxon>
        <taxon>Colwelliaceae</taxon>
        <taxon>Colwellia</taxon>
    </lineage>
</organism>
<dbReference type="Proteomes" id="UP000000547">
    <property type="component" value="Chromosome"/>
</dbReference>
<evidence type="ECO:0000313" key="2">
    <source>
        <dbReference type="Proteomes" id="UP000000547"/>
    </source>
</evidence>
<protein>
    <submittedName>
        <fullName evidence="1">Uncharacterized protein</fullName>
    </submittedName>
</protein>
<accession>Q486Z8</accession>
<dbReference type="HOGENOM" id="CLU_2914564_0_0_6"/>
<name>Q486Z8_COLP3</name>
<sequence length="61" mass="6715">MVGVSLIRNLFKKYQANTDSANENVGSMEGRAAYSKVNTKSITTPRYLLQSGVYSATLQIK</sequence>
<gene>
    <name evidence="1" type="ordered locus">CPS_1124</name>
</gene>